<keyword evidence="1" id="KW-0472">Membrane</keyword>
<proteinExistence type="predicted"/>
<accession>A0A2M4DA31</accession>
<name>A0A2M4DA31_ANODA</name>
<organism evidence="2">
    <name type="scientific">Anopheles darlingi</name>
    <name type="common">Mosquito</name>
    <dbReference type="NCBI Taxonomy" id="43151"/>
    <lineage>
        <taxon>Eukaryota</taxon>
        <taxon>Metazoa</taxon>
        <taxon>Ecdysozoa</taxon>
        <taxon>Arthropoda</taxon>
        <taxon>Hexapoda</taxon>
        <taxon>Insecta</taxon>
        <taxon>Pterygota</taxon>
        <taxon>Neoptera</taxon>
        <taxon>Endopterygota</taxon>
        <taxon>Diptera</taxon>
        <taxon>Nematocera</taxon>
        <taxon>Culicoidea</taxon>
        <taxon>Culicidae</taxon>
        <taxon>Anophelinae</taxon>
        <taxon>Anopheles</taxon>
    </lineage>
</organism>
<reference evidence="2" key="1">
    <citation type="submission" date="2018-01" db="EMBL/GenBank/DDBJ databases">
        <title>An insight into the sialome of Amazonian anophelines.</title>
        <authorList>
            <person name="Ribeiro J.M."/>
            <person name="Scarpassa V."/>
            <person name="Calvo E."/>
        </authorList>
    </citation>
    <scope>NUCLEOTIDE SEQUENCE</scope>
</reference>
<dbReference type="EMBL" id="GGFL01010173">
    <property type="protein sequence ID" value="MBW74351.1"/>
    <property type="molecule type" value="Transcribed_RNA"/>
</dbReference>
<protein>
    <submittedName>
        <fullName evidence="2">Uncharacterized protein</fullName>
    </submittedName>
</protein>
<keyword evidence="1" id="KW-0812">Transmembrane</keyword>
<evidence type="ECO:0000256" key="1">
    <source>
        <dbReference type="SAM" id="Phobius"/>
    </source>
</evidence>
<evidence type="ECO:0000313" key="2">
    <source>
        <dbReference type="EMBL" id="MBW74351.1"/>
    </source>
</evidence>
<feature type="transmembrane region" description="Helical" evidence="1">
    <location>
        <begin position="68"/>
        <end position="91"/>
    </location>
</feature>
<keyword evidence="1" id="KW-1133">Transmembrane helix</keyword>
<sequence length="95" mass="9974">MAAREVLNSFLSLPSNLASAAAAATFASADISLRFGGTYTSLGAGFDDDEGAGVVELSFRPGPAPPNLSFASAFFLAKKFLILLGAIVECYRWCY</sequence>
<dbReference type="AlphaFoldDB" id="A0A2M4DA31"/>